<proteinExistence type="inferred from homology"/>
<comment type="similarity">
    <text evidence="1">Belongs to the serpin family.</text>
</comment>
<accession>A0A5M9ZIF9</accession>
<dbReference type="Gene3D" id="3.30.497.10">
    <property type="entry name" value="Antithrombin, subunit I, domain 2"/>
    <property type="match status" value="1"/>
</dbReference>
<evidence type="ECO:0000259" key="3">
    <source>
        <dbReference type="SMART" id="SM00093"/>
    </source>
</evidence>
<sequence>MDTTDATDATNTGDTGILDYYHTRQHRRKRNAIIAAVTALVIVLGACAGVWWTVGGGSIIAANLAKPAAQPATEAANMSVTAFAYRSAPEFLAMESARDPNGNVNYSPASMWMALSLTAQGAKGDTRSQLDELLGTGSLAETDYRSLMRSINGRYDGSQSQMSAANSLWVDDGITLADGFRSTVSRSFDAEVISADFGDRNGVAERMGRWVATHTKDMLKPNMKVSEREIMSVINTVYADGRWQDPFDPEFTTDEPFHGADGESTVRMMHRVFDNMVWAHDTNDTWQRVTIPFDNGGALVVLLPADGHFDEIAGDAERMQWALGTCANEPYGCVTDAAPGWGVSSEPRTVYVSMPVFTIDSMFTSDETIATLKSLGVTDAFDGASADFSGMTADESQGIGRLFIGTVVQGTRIEVNEHGARAAAFTKSGTDSAGAPADPVEFTVDRPFLYALTTPDGIPLFIGAVHNL</sequence>
<evidence type="ECO:0000256" key="1">
    <source>
        <dbReference type="RuleBase" id="RU000411"/>
    </source>
</evidence>
<dbReference type="InterPro" id="IPR042185">
    <property type="entry name" value="Serpin_sf_2"/>
</dbReference>
<dbReference type="PROSITE" id="PS00284">
    <property type="entry name" value="SERPIN"/>
    <property type="match status" value="1"/>
</dbReference>
<dbReference type="InterPro" id="IPR042178">
    <property type="entry name" value="Serpin_sf_1"/>
</dbReference>
<feature type="domain" description="Serpin" evidence="3">
    <location>
        <begin position="88"/>
        <end position="468"/>
    </location>
</feature>
<dbReference type="GO" id="GO:0005615">
    <property type="term" value="C:extracellular space"/>
    <property type="evidence" value="ECO:0007669"/>
    <property type="project" value="InterPro"/>
</dbReference>
<dbReference type="InterPro" id="IPR036186">
    <property type="entry name" value="Serpin_sf"/>
</dbReference>
<dbReference type="InterPro" id="IPR023795">
    <property type="entry name" value="Serpin_CS"/>
</dbReference>
<feature type="transmembrane region" description="Helical" evidence="2">
    <location>
        <begin position="32"/>
        <end position="54"/>
    </location>
</feature>
<reference evidence="4 5" key="1">
    <citation type="journal article" date="2019" name="Syst. Appl. Microbiol.">
        <title>Characterization of Bifidobacterium species in feaces of the Egyptian fruit bat: Description of B. vespertilionis sp. nov. and B. rousetti sp. nov.</title>
        <authorList>
            <person name="Modesto M."/>
            <person name="Satti M."/>
            <person name="Watanabe K."/>
            <person name="Puglisi E."/>
            <person name="Morelli L."/>
            <person name="Huang C.-H."/>
            <person name="Liou J.-S."/>
            <person name="Miyashita M."/>
            <person name="Tamura T."/>
            <person name="Saito S."/>
            <person name="Mori K."/>
            <person name="Huang L."/>
            <person name="Sciavilla P."/>
            <person name="Sandri C."/>
            <person name="Spiezio C."/>
            <person name="Vitali F."/>
            <person name="Cavalieri D."/>
            <person name="Perpetuini G."/>
            <person name="Tofalo R."/>
            <person name="Bonetti A."/>
            <person name="Arita M."/>
            <person name="Mattarelli P."/>
        </authorList>
    </citation>
    <scope>NUCLEOTIDE SEQUENCE [LARGE SCALE GENOMIC DNA]</scope>
    <source>
        <strain evidence="4 5">RST17</strain>
    </source>
</reference>
<organism evidence="4 5">
    <name type="scientific">Bifidobacterium myosotis</name>
    <dbReference type="NCBI Taxonomy" id="1630166"/>
    <lineage>
        <taxon>Bacteria</taxon>
        <taxon>Bacillati</taxon>
        <taxon>Actinomycetota</taxon>
        <taxon>Actinomycetes</taxon>
        <taxon>Bifidobacteriales</taxon>
        <taxon>Bifidobacteriaceae</taxon>
        <taxon>Bifidobacterium</taxon>
    </lineage>
</organism>
<comment type="caution">
    <text evidence="4">The sequence shown here is derived from an EMBL/GenBank/DDBJ whole genome shotgun (WGS) entry which is preliminary data.</text>
</comment>
<dbReference type="Gene3D" id="2.30.39.10">
    <property type="entry name" value="Alpha-1-antitrypsin, domain 1"/>
    <property type="match status" value="1"/>
</dbReference>
<dbReference type="EMBL" id="RZUH01000007">
    <property type="protein sequence ID" value="KAA8827298.1"/>
    <property type="molecule type" value="Genomic_DNA"/>
</dbReference>
<evidence type="ECO:0000313" key="5">
    <source>
        <dbReference type="Proteomes" id="UP000410049"/>
    </source>
</evidence>
<dbReference type="PANTHER" id="PTHR11461:SF211">
    <property type="entry name" value="GH10112P-RELATED"/>
    <property type="match status" value="1"/>
</dbReference>
<name>A0A5M9ZIF9_9BIFI</name>
<evidence type="ECO:0000256" key="2">
    <source>
        <dbReference type="SAM" id="Phobius"/>
    </source>
</evidence>
<keyword evidence="2" id="KW-0472">Membrane</keyword>
<dbReference type="PANTHER" id="PTHR11461">
    <property type="entry name" value="SERINE PROTEASE INHIBITOR, SERPIN"/>
    <property type="match status" value="1"/>
</dbReference>
<protein>
    <submittedName>
        <fullName evidence="4">Serpin family protein</fullName>
    </submittedName>
</protein>
<dbReference type="InterPro" id="IPR000215">
    <property type="entry name" value="Serpin_fam"/>
</dbReference>
<dbReference type="InterPro" id="IPR023796">
    <property type="entry name" value="Serpin_dom"/>
</dbReference>
<dbReference type="GO" id="GO:0004867">
    <property type="term" value="F:serine-type endopeptidase inhibitor activity"/>
    <property type="evidence" value="ECO:0007669"/>
    <property type="project" value="InterPro"/>
</dbReference>
<dbReference type="RefSeq" id="WP_150379758.1">
    <property type="nucleotide sequence ID" value="NZ_RZUH01000007.1"/>
</dbReference>
<gene>
    <name evidence="4" type="ORF">EMO91_09665</name>
</gene>
<dbReference type="Pfam" id="PF00079">
    <property type="entry name" value="Serpin"/>
    <property type="match status" value="1"/>
</dbReference>
<dbReference type="SUPFAM" id="SSF56574">
    <property type="entry name" value="Serpins"/>
    <property type="match status" value="1"/>
</dbReference>
<keyword evidence="2" id="KW-0812">Transmembrane</keyword>
<evidence type="ECO:0000313" key="4">
    <source>
        <dbReference type="EMBL" id="KAA8827298.1"/>
    </source>
</evidence>
<keyword evidence="2" id="KW-1133">Transmembrane helix</keyword>
<dbReference type="Proteomes" id="UP000410049">
    <property type="component" value="Unassembled WGS sequence"/>
</dbReference>
<dbReference type="SMART" id="SM00093">
    <property type="entry name" value="SERPIN"/>
    <property type="match status" value="1"/>
</dbReference>
<dbReference type="AlphaFoldDB" id="A0A5M9ZIF9"/>